<evidence type="ECO:0000313" key="7">
    <source>
        <dbReference type="Proteomes" id="UP000608420"/>
    </source>
</evidence>
<dbReference type="PROSITE" id="PS51077">
    <property type="entry name" value="HTH_ICLR"/>
    <property type="match status" value="1"/>
</dbReference>
<keyword evidence="3" id="KW-0804">Transcription</keyword>
<feature type="domain" description="HTH iclR-type" evidence="4">
    <location>
        <begin position="4"/>
        <end position="66"/>
    </location>
</feature>
<dbReference type="PANTHER" id="PTHR30136">
    <property type="entry name" value="HELIX-TURN-HELIX TRANSCRIPTIONAL REGULATOR, ICLR FAMILY"/>
    <property type="match status" value="1"/>
</dbReference>
<evidence type="ECO:0000256" key="3">
    <source>
        <dbReference type="ARBA" id="ARBA00023163"/>
    </source>
</evidence>
<evidence type="ECO:0000259" key="4">
    <source>
        <dbReference type="PROSITE" id="PS51077"/>
    </source>
</evidence>
<feature type="domain" description="IclR-ED" evidence="5">
    <location>
        <begin position="67"/>
        <end position="250"/>
    </location>
</feature>
<dbReference type="InterPro" id="IPR036390">
    <property type="entry name" value="WH_DNA-bd_sf"/>
</dbReference>
<dbReference type="Proteomes" id="UP000608420">
    <property type="component" value="Unassembled WGS sequence"/>
</dbReference>
<reference evidence="7" key="1">
    <citation type="journal article" date="2019" name="Int. J. Syst. Evol. Microbiol.">
        <title>The Global Catalogue of Microorganisms (GCM) 10K type strain sequencing project: providing services to taxonomists for standard genome sequencing and annotation.</title>
        <authorList>
            <consortium name="The Broad Institute Genomics Platform"/>
            <consortium name="The Broad Institute Genome Sequencing Center for Infectious Disease"/>
            <person name="Wu L."/>
            <person name="Ma J."/>
        </authorList>
    </citation>
    <scope>NUCLEOTIDE SEQUENCE [LARGE SCALE GENOMIC DNA]</scope>
    <source>
        <strain evidence="7">CGMCC 1.15420</strain>
    </source>
</reference>
<evidence type="ECO:0000259" key="5">
    <source>
        <dbReference type="PROSITE" id="PS51078"/>
    </source>
</evidence>
<evidence type="ECO:0000313" key="6">
    <source>
        <dbReference type="EMBL" id="GGG13928.1"/>
    </source>
</evidence>
<dbReference type="Pfam" id="PF09339">
    <property type="entry name" value="HTH_IclR"/>
    <property type="match status" value="1"/>
</dbReference>
<proteinExistence type="predicted"/>
<dbReference type="Pfam" id="PF01614">
    <property type="entry name" value="IclR_C"/>
    <property type="match status" value="1"/>
</dbReference>
<dbReference type="InterPro" id="IPR050707">
    <property type="entry name" value="HTH_MetabolicPath_Reg"/>
</dbReference>
<dbReference type="InterPro" id="IPR005471">
    <property type="entry name" value="Tscrpt_reg_IclR_N"/>
</dbReference>
<keyword evidence="2" id="KW-0238">DNA-binding</keyword>
<dbReference type="Gene3D" id="3.30.450.40">
    <property type="match status" value="1"/>
</dbReference>
<dbReference type="InterPro" id="IPR036388">
    <property type="entry name" value="WH-like_DNA-bd_sf"/>
</dbReference>
<dbReference type="PROSITE" id="PS51078">
    <property type="entry name" value="ICLR_ED"/>
    <property type="match status" value="1"/>
</dbReference>
<sequence>MPIIQSVERALKILDLFDEHTTELRITEISEKMELHKSTVHSLLSTLREYSYIDQNPEDGKYRLGLKLAERGNLVISNIDIRKAAHKYLLDLAAKTGQTVHLGILDGREGVYIDKVEGEQAIIRYSRLGRRLPLHSTAIGKVLLAYQEPQEIERLLQGYSYQQQTASTISNEAVFRKELEKIQQQGFAIDNEENEQGVQCAAVPIFKGKNKVLAAISISTLVSRVSDEELAIFIDILKAACQELSEQMKYDYEP</sequence>
<accession>A0ABQ1W4G9</accession>
<organism evidence="6 7">
    <name type="scientific">Paenibacillus aceti</name>
    <dbReference type="NCBI Taxonomy" id="1820010"/>
    <lineage>
        <taxon>Bacteria</taxon>
        <taxon>Bacillati</taxon>
        <taxon>Bacillota</taxon>
        <taxon>Bacilli</taxon>
        <taxon>Bacillales</taxon>
        <taxon>Paenibacillaceae</taxon>
        <taxon>Paenibacillus</taxon>
    </lineage>
</organism>
<comment type="caution">
    <text evidence="6">The sequence shown here is derived from an EMBL/GenBank/DDBJ whole genome shotgun (WGS) entry which is preliminary data.</text>
</comment>
<dbReference type="EMBL" id="BMIW01000037">
    <property type="protein sequence ID" value="GGG13928.1"/>
    <property type="molecule type" value="Genomic_DNA"/>
</dbReference>
<dbReference type="RefSeq" id="WP_120464278.1">
    <property type="nucleotide sequence ID" value="NZ_BMIW01000037.1"/>
</dbReference>
<dbReference type="PANTHER" id="PTHR30136:SF7">
    <property type="entry name" value="HTH-TYPE TRANSCRIPTIONAL REGULATOR KDGR-RELATED"/>
    <property type="match status" value="1"/>
</dbReference>
<evidence type="ECO:0000256" key="1">
    <source>
        <dbReference type="ARBA" id="ARBA00023015"/>
    </source>
</evidence>
<evidence type="ECO:0000256" key="2">
    <source>
        <dbReference type="ARBA" id="ARBA00023125"/>
    </source>
</evidence>
<dbReference type="SUPFAM" id="SSF46785">
    <property type="entry name" value="Winged helix' DNA-binding domain"/>
    <property type="match status" value="1"/>
</dbReference>
<name>A0ABQ1W4G9_9BACL</name>
<dbReference type="Gene3D" id="1.10.10.10">
    <property type="entry name" value="Winged helix-like DNA-binding domain superfamily/Winged helix DNA-binding domain"/>
    <property type="match status" value="1"/>
</dbReference>
<protein>
    <submittedName>
        <fullName evidence="6">IclR family transcriptional regulator</fullName>
    </submittedName>
</protein>
<gene>
    <name evidence="6" type="ORF">GCM10010913_39660</name>
</gene>
<keyword evidence="1" id="KW-0805">Transcription regulation</keyword>
<dbReference type="InterPro" id="IPR014757">
    <property type="entry name" value="Tscrpt_reg_IclR_C"/>
</dbReference>
<dbReference type="InterPro" id="IPR029016">
    <property type="entry name" value="GAF-like_dom_sf"/>
</dbReference>
<dbReference type="SMART" id="SM00346">
    <property type="entry name" value="HTH_ICLR"/>
    <property type="match status" value="1"/>
</dbReference>
<keyword evidence="7" id="KW-1185">Reference proteome</keyword>
<dbReference type="SUPFAM" id="SSF55781">
    <property type="entry name" value="GAF domain-like"/>
    <property type="match status" value="1"/>
</dbReference>